<dbReference type="Pfam" id="PF00668">
    <property type="entry name" value="Condensation"/>
    <property type="match status" value="2"/>
</dbReference>
<dbReference type="GO" id="GO:0005737">
    <property type="term" value="C:cytoplasm"/>
    <property type="evidence" value="ECO:0007669"/>
    <property type="project" value="TreeGrafter"/>
</dbReference>
<keyword evidence="3" id="KW-0597">Phosphoprotein</keyword>
<dbReference type="Pfam" id="PF00501">
    <property type="entry name" value="AMP-binding"/>
    <property type="match status" value="2"/>
</dbReference>
<dbReference type="InterPro" id="IPR010071">
    <property type="entry name" value="AA_adenyl_dom"/>
</dbReference>
<dbReference type="InterPro" id="IPR025110">
    <property type="entry name" value="AMP-bd_C"/>
</dbReference>
<dbReference type="OrthoDB" id="9757559at2"/>
<dbReference type="CDD" id="cd05930">
    <property type="entry name" value="A_NRPS"/>
    <property type="match status" value="2"/>
</dbReference>
<dbReference type="PROSITE" id="PS00455">
    <property type="entry name" value="AMP_BINDING"/>
    <property type="match status" value="2"/>
</dbReference>
<dbReference type="NCBIfam" id="TIGR01733">
    <property type="entry name" value="AA-adenyl-dom"/>
    <property type="match status" value="2"/>
</dbReference>
<dbReference type="SUPFAM" id="SSF56801">
    <property type="entry name" value="Acetyl-CoA synthetase-like"/>
    <property type="match status" value="2"/>
</dbReference>
<dbReference type="InterPro" id="IPR020806">
    <property type="entry name" value="PKS_PP-bd"/>
</dbReference>
<dbReference type="Pfam" id="PF00550">
    <property type="entry name" value="PP-binding"/>
    <property type="match status" value="2"/>
</dbReference>
<dbReference type="InterPro" id="IPR045851">
    <property type="entry name" value="AMP-bd_C_sf"/>
</dbReference>
<evidence type="ECO:0000259" key="5">
    <source>
        <dbReference type="PROSITE" id="PS50075"/>
    </source>
</evidence>
<dbReference type="GO" id="GO:0043041">
    <property type="term" value="P:amino acid activation for nonribosomal peptide biosynthetic process"/>
    <property type="evidence" value="ECO:0007669"/>
    <property type="project" value="TreeGrafter"/>
</dbReference>
<organism evidence="6 7">
    <name type="scientific">Dickeya poaceiphila</name>
    <dbReference type="NCBI Taxonomy" id="568768"/>
    <lineage>
        <taxon>Bacteria</taxon>
        <taxon>Pseudomonadati</taxon>
        <taxon>Pseudomonadota</taxon>
        <taxon>Gammaproteobacteria</taxon>
        <taxon>Enterobacterales</taxon>
        <taxon>Pectobacteriaceae</taxon>
        <taxon>Dickeya</taxon>
    </lineage>
</organism>
<dbReference type="PROSITE" id="PS00012">
    <property type="entry name" value="PHOSPHOPANTETHEINE"/>
    <property type="match status" value="2"/>
</dbReference>
<feature type="region of interest" description="Disordered" evidence="4">
    <location>
        <begin position="2080"/>
        <end position="2099"/>
    </location>
</feature>
<feature type="domain" description="Carrier" evidence="5">
    <location>
        <begin position="963"/>
        <end position="1038"/>
    </location>
</feature>
<dbReference type="Pfam" id="PF18563">
    <property type="entry name" value="TubC_N"/>
    <property type="match status" value="1"/>
</dbReference>
<evidence type="ECO:0000256" key="1">
    <source>
        <dbReference type="ARBA" id="ARBA00001957"/>
    </source>
</evidence>
<protein>
    <submittedName>
        <fullName evidence="6">Non-ribosomal peptide synthetase</fullName>
    </submittedName>
</protein>
<dbReference type="SUPFAM" id="SSF47336">
    <property type="entry name" value="ACP-like"/>
    <property type="match status" value="2"/>
</dbReference>
<dbReference type="GO" id="GO:0003824">
    <property type="term" value="F:catalytic activity"/>
    <property type="evidence" value="ECO:0007669"/>
    <property type="project" value="InterPro"/>
</dbReference>
<dbReference type="PANTHER" id="PTHR45527">
    <property type="entry name" value="NONRIBOSOMAL PEPTIDE SYNTHETASE"/>
    <property type="match status" value="1"/>
</dbReference>
<dbReference type="Gene3D" id="3.30.559.10">
    <property type="entry name" value="Chloramphenicol acetyltransferase-like domain"/>
    <property type="match status" value="2"/>
</dbReference>
<dbReference type="InterPro" id="IPR044894">
    <property type="entry name" value="TubC_N_sf"/>
</dbReference>
<evidence type="ECO:0000313" key="7">
    <source>
        <dbReference type="Proteomes" id="UP000320591"/>
    </source>
</evidence>
<comment type="cofactor">
    <cofactor evidence="1">
        <name>pantetheine 4'-phosphate</name>
        <dbReference type="ChEBI" id="CHEBI:47942"/>
    </cofactor>
</comment>
<dbReference type="PROSITE" id="PS50075">
    <property type="entry name" value="CARRIER"/>
    <property type="match status" value="2"/>
</dbReference>
<dbReference type="PANTHER" id="PTHR45527:SF1">
    <property type="entry name" value="FATTY ACID SYNTHASE"/>
    <property type="match status" value="1"/>
</dbReference>
<dbReference type="Gene3D" id="1.10.10.1830">
    <property type="entry name" value="Non-ribosomal peptide synthase, adenylation domain"/>
    <property type="match status" value="1"/>
</dbReference>
<dbReference type="InterPro" id="IPR036736">
    <property type="entry name" value="ACP-like_sf"/>
</dbReference>
<dbReference type="KEGG" id="dic:Dpoa569_0003444"/>
<name>A0A5B8IBI5_9GAMM</name>
<dbReference type="InterPro" id="IPR001242">
    <property type="entry name" value="Condensation_dom"/>
</dbReference>
<accession>A0A5B8IBI5</accession>
<dbReference type="InterPro" id="IPR020845">
    <property type="entry name" value="AMP-binding_CS"/>
</dbReference>
<evidence type="ECO:0000256" key="2">
    <source>
        <dbReference type="ARBA" id="ARBA00022450"/>
    </source>
</evidence>
<dbReference type="GO" id="GO:0031177">
    <property type="term" value="F:phosphopantetheine binding"/>
    <property type="evidence" value="ECO:0007669"/>
    <property type="project" value="InterPro"/>
</dbReference>
<evidence type="ECO:0000313" key="6">
    <source>
        <dbReference type="EMBL" id="QDX31423.1"/>
    </source>
</evidence>
<dbReference type="InterPro" id="IPR009081">
    <property type="entry name" value="PP-bd_ACP"/>
</dbReference>
<dbReference type="Gene3D" id="3.40.50.12780">
    <property type="entry name" value="N-terminal domain of ligase-like"/>
    <property type="match status" value="2"/>
</dbReference>
<dbReference type="SUPFAM" id="SSF52777">
    <property type="entry name" value="CoA-dependent acyltransferases"/>
    <property type="match status" value="4"/>
</dbReference>
<dbReference type="Gene3D" id="1.10.1200.10">
    <property type="entry name" value="ACP-like"/>
    <property type="match status" value="2"/>
</dbReference>
<keyword evidence="7" id="KW-1185">Reference proteome</keyword>
<proteinExistence type="predicted"/>
<sequence length="2099" mass="229529">MSQTVDLYERLTALGITLRHDNGQLRVRAAKGALDEALKAQLQLHKSGLLQLLTGEGENIPASEGQTRLWLWQQQHGGDAYHLALGLRLEGGLDASLFCQALNDEIAQHPALRMRLVETDQGLCQRCGNGLPAIVAQQAPSGTPQQWLQQLAAPAFDLANDVLLRAQLLREAEDRHVLLLVFHHSVIDGWSLGMLLNNVAQRYQGHLPPAENLPVYRPAADTRQADDWWEALLQDAEEPISFPPAVGQPQAGHSVLPVDGKLWSRLTALAERSGVSLHHWMNAAFQLLLARYYGKNNTVVLTPYANRNAIADARRVGFLVNTLYSRANMQPTQTLRELVLTLARQTQESLPHSHASYHHLRTRHPQAASNIMFSLESDAADQLALSGIHVSLVRYFPQQAKFDLMLTVVPGAQPQCLFEFRHGALTAQDVAIMAEAYLCLLQQIADDPDAALQTFRLQATAAVAQIPASPAGPLEQIARQVRQTPQATAVAQGRESWSYAQLWAKVGRVAQWLHQQGVQPGSSVGIGLPAGPAALAATLGVFAAGSAYVPLDRRQPVARLQAMIADAGLALVIDEETLPEGEISGEWSPWVTQPTDRAWLIFTSGSTGTPKAAIVHHAGVARLLAWYQQAVGNEEMRALVISNIAFDLTQKNLFAPLMCGGQVLFPCMEQFDPKAVLAAIIQHQVTVINCTPTAFISLLQEAKEQGYVALDSLRYVVLGGEPILLAPLRQWQQQRPTPCRFINSYGPTECADVVAWYLLASPVAQQHEPVPLGQAIPGALLSVVDHHGQPLPAGVSGELMIDGDSVGLGYHQRPDMTARQFLSGGAGINQRRYLTGDRAVLREDGNLYYLGRSDRQIKLNGYRIEIEEIEAALLATGLVDETAVALREDARGHALLAAFYCSAEVGLTESQLHDALAQRLPHYQVPARYVPLAAMPLTRSGKIDRNALPQTLPSPASATQTGILNAGLEQDIAEIWQTLLDCPVNDRDADFFALGGHSLLAMEVVRQIRRQLGIAASTGLMMQHPRLADFAAALAQLPTGHARTDHIDNHDPHAAHPLSAMQQRLWFLWRLHGASSEYSMSAAWRLDGALDTLRLQQALVALVARHPILGSRLIENPQGPHYHLDPQDGPIALEEYQVSEAEFPVFRHGFHTQPLDLARDRFIRFALVHTEPARHYLLVNLHHIAADGLSLPILLQDLQRAWLGSLPAEPAPQFAWLEQQRKAAYPLLRERWRSWLADAPQTSRFPTDSQPDSADEQDAGIQALSLAPEQWRQLKQQARQWSVTPFVVLLSSWFILLQRYSRQQDLVFGIPVALRDDPDSAAVIGPLLNNIPLRVQCDSSLPLETLVRRVATAFDQAISGSALPFEEMVDAVNPLRDAQQSPLFQIQIVEDPVSLDELSLPGLAVTTCPTLSQQAKYDLNVHFQSQGAAFGGYIAYRQSLYGENTLVRLAQAWQQLIAAMLTSPGAVIDSLSLMSAAEFIAQQSEFSHEDPSLTTAQTLHGLFEAQVKRTPQATALVWEGGELSYAQLDSWANQLAHGLIASGLASGECVSVCLPRSAARIAVLYGVLKAGGMYLPIDPHWPAERQSLVRQQAQPAQHIDEQRLLTLAEGQPVVAVARHVDAQQCCYLMYTSGSTGIPKGVPIRHGGVAHDLLFLIRRLALGEGDRVLQLTSFSFDPAVRDQFATLASGAAAILPDDATATHPARILALMAAQQVSHVLSMVPTLLRALLAESCGAATLRVLMLNGERLRGDDLTAAWRAFGSNLTIINQYGPTEATMTSATHVATTQDESALTVPLGVANPNTQLLIMDEKGQPLPQGAVGEICIAGPGLSQGYLGQRSPEAFVWRTLPDGTRQRFYRSGDLGRWRNDGVLTFLGRMDFQVKLRGNRIEPGEIDACLGQLPEIRHCAVNVIGDERNPVLAAWIVENTPGTVQIEAVKQALMAKLPAYMVPSCFTLLSELPLTASGKVDCRRLPQQLPQQPQRKAKTGNATEQAIARVWQQLLELPTPPDCETNFFEMGANSLMMVQASERIGNALGDSLAVVDLFAHPTIRALSQFVMAKTPTVAPSPEINVNAARRRAAFTQARERRVPAQTQRNPS</sequence>
<dbReference type="GO" id="GO:0044550">
    <property type="term" value="P:secondary metabolite biosynthetic process"/>
    <property type="evidence" value="ECO:0007669"/>
    <property type="project" value="TreeGrafter"/>
</dbReference>
<dbReference type="RefSeq" id="WP_042868364.1">
    <property type="nucleotide sequence ID" value="NZ_CM001975.1"/>
</dbReference>
<reference evidence="6 7" key="1">
    <citation type="journal article" date="2019" name="Environ. Microbiol.">
        <title>The phytopathogenic nature of Dickeya aquatica 174/2 and the dynamic early evolution of Dickeya pathogenicity.</title>
        <authorList>
            <person name="Duprey A."/>
            <person name="Taib N."/>
            <person name="Leonard S."/>
            <person name="Garin T."/>
            <person name="Flandrois J.P."/>
            <person name="Nasser W."/>
            <person name="Brochier-Armanet C."/>
            <person name="Reverchon S."/>
        </authorList>
    </citation>
    <scope>NUCLEOTIDE SEQUENCE [LARGE SCALE GENOMIC DNA]</scope>
    <source>
        <strain evidence="6 7">NCPPB 569</strain>
    </source>
</reference>
<gene>
    <name evidence="6" type="ORF">Dpoa569_0003444</name>
</gene>
<dbReference type="InterPro" id="IPR000873">
    <property type="entry name" value="AMP-dep_synth/lig_dom"/>
</dbReference>
<dbReference type="Proteomes" id="UP000320591">
    <property type="component" value="Chromosome"/>
</dbReference>
<evidence type="ECO:0000256" key="3">
    <source>
        <dbReference type="ARBA" id="ARBA00022553"/>
    </source>
</evidence>
<feature type="domain" description="Carrier" evidence="5">
    <location>
        <begin position="1986"/>
        <end position="2062"/>
    </location>
</feature>
<dbReference type="SMART" id="SM00823">
    <property type="entry name" value="PKS_PP"/>
    <property type="match status" value="2"/>
</dbReference>
<dbReference type="Gene3D" id="3.30.559.30">
    <property type="entry name" value="Nonribosomal peptide synthetase, condensation domain"/>
    <property type="match status" value="2"/>
</dbReference>
<dbReference type="STRING" id="568768.GCA_000406125_00504"/>
<dbReference type="Pfam" id="PF13193">
    <property type="entry name" value="AMP-binding_C"/>
    <property type="match status" value="2"/>
</dbReference>
<dbReference type="Gene3D" id="3.30.300.30">
    <property type="match status" value="2"/>
</dbReference>
<dbReference type="InterPro" id="IPR023213">
    <property type="entry name" value="CAT-like_dom_sf"/>
</dbReference>
<dbReference type="InterPro" id="IPR041464">
    <property type="entry name" value="TubC_N"/>
</dbReference>
<dbReference type="InterPro" id="IPR042099">
    <property type="entry name" value="ANL_N_sf"/>
</dbReference>
<dbReference type="InterPro" id="IPR006162">
    <property type="entry name" value="Ppantetheine_attach_site"/>
</dbReference>
<evidence type="ECO:0000256" key="4">
    <source>
        <dbReference type="SAM" id="MobiDB-lite"/>
    </source>
</evidence>
<keyword evidence="2" id="KW-0596">Phosphopantetheine</keyword>
<dbReference type="EMBL" id="CP042220">
    <property type="protein sequence ID" value="QDX31423.1"/>
    <property type="molecule type" value="Genomic_DNA"/>
</dbReference>